<dbReference type="STRING" id="1423750.FC89_GL001991"/>
<dbReference type="AlphaFoldDB" id="A0A0R1W0S9"/>
<gene>
    <name evidence="2" type="ORF">FC89_GL001991</name>
</gene>
<name>A0A0R1W0S9_9LACO</name>
<keyword evidence="1" id="KW-0812">Transmembrane</keyword>
<protein>
    <recommendedName>
        <fullName evidence="4">Integral membrane protein</fullName>
    </recommendedName>
</protein>
<reference evidence="2 3" key="1">
    <citation type="journal article" date="2015" name="Genome Announc.">
        <title>Expanding the biotechnology potential of lactobacilli through comparative genomics of 213 strains and associated genera.</title>
        <authorList>
            <person name="Sun Z."/>
            <person name="Harris H.M."/>
            <person name="McCann A."/>
            <person name="Guo C."/>
            <person name="Argimon S."/>
            <person name="Zhang W."/>
            <person name="Yang X."/>
            <person name="Jeffery I.B."/>
            <person name="Cooney J.C."/>
            <person name="Kagawa T.F."/>
            <person name="Liu W."/>
            <person name="Song Y."/>
            <person name="Salvetti E."/>
            <person name="Wrobel A."/>
            <person name="Rasinkangas P."/>
            <person name="Parkhill J."/>
            <person name="Rea M.C."/>
            <person name="O'Sullivan O."/>
            <person name="Ritari J."/>
            <person name="Douillard F.P."/>
            <person name="Paul Ross R."/>
            <person name="Yang R."/>
            <person name="Briner A.E."/>
            <person name="Felis G.E."/>
            <person name="de Vos W.M."/>
            <person name="Barrangou R."/>
            <person name="Klaenhammer T.R."/>
            <person name="Caufield P.W."/>
            <person name="Cui Y."/>
            <person name="Zhang H."/>
            <person name="O'Toole P.W."/>
        </authorList>
    </citation>
    <scope>NUCLEOTIDE SEQUENCE [LARGE SCALE GENOMIC DNA]</scope>
    <source>
        <strain evidence="2 3">DSM 18630</strain>
    </source>
</reference>
<evidence type="ECO:0008006" key="4">
    <source>
        <dbReference type="Google" id="ProtNLM"/>
    </source>
</evidence>
<organism evidence="2 3">
    <name type="scientific">Liquorilactobacillus ghanensis DSM 18630</name>
    <dbReference type="NCBI Taxonomy" id="1423750"/>
    <lineage>
        <taxon>Bacteria</taxon>
        <taxon>Bacillati</taxon>
        <taxon>Bacillota</taxon>
        <taxon>Bacilli</taxon>
        <taxon>Lactobacillales</taxon>
        <taxon>Lactobacillaceae</taxon>
        <taxon>Liquorilactobacillus</taxon>
    </lineage>
</organism>
<sequence length="98" mass="10862">MNYLINILAGLLTIILLILGLYLFKQRQTELFQQAAAKNHGLNRVFIILGTILIVLAILTAVAILLQSVLWLALILICDAVIVILVPFLLLAAFPQNR</sequence>
<proteinExistence type="predicted"/>
<feature type="transmembrane region" description="Helical" evidence="1">
    <location>
        <begin position="6"/>
        <end position="24"/>
    </location>
</feature>
<comment type="caution">
    <text evidence="2">The sequence shown here is derived from an EMBL/GenBank/DDBJ whole genome shotgun (WGS) entry which is preliminary data.</text>
</comment>
<dbReference type="PATRIC" id="fig|1423750.3.peg.2032"/>
<dbReference type="EMBL" id="AZGB01000003">
    <property type="protein sequence ID" value="KRM07884.1"/>
    <property type="molecule type" value="Genomic_DNA"/>
</dbReference>
<dbReference type="RefSeq" id="WP_057870684.1">
    <property type="nucleotide sequence ID" value="NZ_AZGB01000003.1"/>
</dbReference>
<keyword evidence="1" id="KW-1133">Transmembrane helix</keyword>
<evidence type="ECO:0000256" key="1">
    <source>
        <dbReference type="SAM" id="Phobius"/>
    </source>
</evidence>
<dbReference type="GeneID" id="98317937"/>
<evidence type="ECO:0000313" key="2">
    <source>
        <dbReference type="EMBL" id="KRM07884.1"/>
    </source>
</evidence>
<feature type="transmembrane region" description="Helical" evidence="1">
    <location>
        <begin position="71"/>
        <end position="94"/>
    </location>
</feature>
<keyword evidence="1" id="KW-0472">Membrane</keyword>
<evidence type="ECO:0000313" key="3">
    <source>
        <dbReference type="Proteomes" id="UP000051451"/>
    </source>
</evidence>
<dbReference type="Proteomes" id="UP000051451">
    <property type="component" value="Unassembled WGS sequence"/>
</dbReference>
<keyword evidence="3" id="KW-1185">Reference proteome</keyword>
<feature type="transmembrane region" description="Helical" evidence="1">
    <location>
        <begin position="45"/>
        <end position="65"/>
    </location>
</feature>
<accession>A0A0R1W0S9</accession>